<dbReference type="PANTHER" id="PTHR30273">
    <property type="entry name" value="PERIPLASMIC SIGNAL SENSOR AND SIGMA FACTOR ACTIVATOR FECR-RELATED"/>
    <property type="match status" value="1"/>
</dbReference>
<organism evidence="2 3">
    <name type="scientific">Aeoliella straminimaris</name>
    <dbReference type="NCBI Taxonomy" id="2954799"/>
    <lineage>
        <taxon>Bacteria</taxon>
        <taxon>Pseudomonadati</taxon>
        <taxon>Planctomycetota</taxon>
        <taxon>Planctomycetia</taxon>
        <taxon>Pirellulales</taxon>
        <taxon>Lacipirellulaceae</taxon>
        <taxon>Aeoliella</taxon>
    </lineage>
</organism>
<evidence type="ECO:0000313" key="3">
    <source>
        <dbReference type="Proteomes" id="UP001155241"/>
    </source>
</evidence>
<dbReference type="Gene3D" id="2.60.120.200">
    <property type="match status" value="1"/>
</dbReference>
<dbReference type="InterPro" id="IPR006860">
    <property type="entry name" value="FecR"/>
</dbReference>
<sequence length="587" mass="64139">MDAKKDHLISKLIEQQLEPAELEEVQELLRSDERAVEQYLKLLQVHTELSEAVAPVRAFSAEELLAIQAIDEKLDRYVSSGTDEDENAELAPAPIAHPTPHHLGHRSAWLAWSIAAASLAATVALLVWPRDEAVVPTNSLAKPTPAVATTDTVATVIRKVDCDWEEDRWGVNTSAAIKAGQQINLSRGLLVLRFNSGPEVTLSGRTTFIARSETSAQLIQGTLSARVPEQGRGFTVETHAGDFIDLGTEFGMIITEEGSVETHVFEGQVRAEPTPTATSSSEHVLLEKGKAWSRTDSGGTNAEGVSQPQRFMRPLATGSVAAGTNIPVTDRLVLWFDAAQATQRDDAGRVYAWGNLADNDHTRAVDAWQVESSMRPTWHAKAMNGHPALHFDGESGLVTEPLSMGPSHTSAVVFRLEPRKAIKRIRARNEYRHLGVQLLNLNGPPHTVLQVNENLTLESRVHLGWLKDHVDPVDVGVIRTLVPLDRGLHVAAYTYDGGNSKASLWLDGQLVAESNDAPRLQPTSAPRFLGAHFERKGFGFTGFISEFVVLDKPLSSAEMRSLNEWLDAKYSSKLQVSDSPLVPLAAE</sequence>
<dbReference type="RefSeq" id="WP_252855238.1">
    <property type="nucleotide sequence ID" value="NZ_JAMXLR010000089.1"/>
</dbReference>
<evidence type="ECO:0000259" key="1">
    <source>
        <dbReference type="Pfam" id="PF04773"/>
    </source>
</evidence>
<reference evidence="2" key="1">
    <citation type="submission" date="2022-06" db="EMBL/GenBank/DDBJ databases">
        <title>Aeoliella straminimaris, a novel planctomycete from sediments.</title>
        <authorList>
            <person name="Vitorino I.R."/>
            <person name="Lage O.M."/>
        </authorList>
    </citation>
    <scope>NUCLEOTIDE SEQUENCE</scope>
    <source>
        <strain evidence="2">ICT_H6.2</strain>
    </source>
</reference>
<gene>
    <name evidence="2" type="ORF">NG895_24775</name>
</gene>
<feature type="domain" description="FecR protein" evidence="1">
    <location>
        <begin position="191"/>
        <end position="270"/>
    </location>
</feature>
<protein>
    <submittedName>
        <fullName evidence="2">FecR domain-containing protein</fullName>
    </submittedName>
</protein>
<name>A0A9X2JIJ0_9BACT</name>
<dbReference type="InterPro" id="IPR012373">
    <property type="entry name" value="Ferrdict_sens_TM"/>
</dbReference>
<dbReference type="Proteomes" id="UP001155241">
    <property type="component" value="Unassembled WGS sequence"/>
</dbReference>
<evidence type="ECO:0000313" key="2">
    <source>
        <dbReference type="EMBL" id="MCO6047125.1"/>
    </source>
</evidence>
<dbReference type="InterPro" id="IPR013320">
    <property type="entry name" value="ConA-like_dom_sf"/>
</dbReference>
<dbReference type="Gene3D" id="2.60.120.1440">
    <property type="match status" value="1"/>
</dbReference>
<dbReference type="GO" id="GO:0016989">
    <property type="term" value="F:sigma factor antagonist activity"/>
    <property type="evidence" value="ECO:0007669"/>
    <property type="project" value="TreeGrafter"/>
</dbReference>
<dbReference type="SUPFAM" id="SSF49899">
    <property type="entry name" value="Concanavalin A-like lectins/glucanases"/>
    <property type="match status" value="1"/>
</dbReference>
<dbReference type="PANTHER" id="PTHR30273:SF2">
    <property type="entry name" value="PROTEIN FECR"/>
    <property type="match status" value="1"/>
</dbReference>
<dbReference type="EMBL" id="JAMXLR010000089">
    <property type="protein sequence ID" value="MCO6047125.1"/>
    <property type="molecule type" value="Genomic_DNA"/>
</dbReference>
<dbReference type="AlphaFoldDB" id="A0A9X2JIJ0"/>
<dbReference type="Pfam" id="PF04773">
    <property type="entry name" value="FecR"/>
    <property type="match status" value="1"/>
</dbReference>
<comment type="caution">
    <text evidence="2">The sequence shown here is derived from an EMBL/GenBank/DDBJ whole genome shotgun (WGS) entry which is preliminary data.</text>
</comment>
<accession>A0A9X2JIJ0</accession>
<dbReference type="Pfam" id="PF13385">
    <property type="entry name" value="Laminin_G_3"/>
    <property type="match status" value="1"/>
</dbReference>
<proteinExistence type="predicted"/>
<keyword evidence="3" id="KW-1185">Reference proteome</keyword>